<evidence type="ECO:0000313" key="1">
    <source>
        <dbReference type="EMBL" id="KAF6048872.1"/>
    </source>
</evidence>
<protein>
    <recommendedName>
        <fullName evidence="3">LisH domain-containing protein</fullName>
    </recommendedName>
</protein>
<dbReference type="EMBL" id="JABWAB010000006">
    <property type="protein sequence ID" value="KAF6048872.1"/>
    <property type="molecule type" value="Genomic_DNA"/>
</dbReference>
<dbReference type="InterPro" id="IPR050618">
    <property type="entry name" value="Ubq-SigPath_Reg"/>
</dbReference>
<dbReference type="InterPro" id="IPR043136">
    <property type="entry name" value="B30.2/SPRY_sf"/>
</dbReference>
<accession>A0A8X7TA06</accession>
<evidence type="ECO:0008006" key="3">
    <source>
        <dbReference type="Google" id="ProtNLM"/>
    </source>
</evidence>
<organism evidence="1 2">
    <name type="scientific">Candida parapsilosis</name>
    <name type="common">Yeast</name>
    <dbReference type="NCBI Taxonomy" id="5480"/>
    <lineage>
        <taxon>Eukaryota</taxon>
        <taxon>Fungi</taxon>
        <taxon>Dikarya</taxon>
        <taxon>Ascomycota</taxon>
        <taxon>Saccharomycotina</taxon>
        <taxon>Pichiomycetes</taxon>
        <taxon>Debaryomycetaceae</taxon>
        <taxon>Candida/Lodderomyces clade</taxon>
        <taxon>Candida</taxon>
    </lineage>
</organism>
<dbReference type="PANTHER" id="PTHR12864">
    <property type="entry name" value="RAN BINDING PROTEIN 9-RELATED"/>
    <property type="match status" value="1"/>
</dbReference>
<sequence>MAPPSSIYIIPPYLLSTHEGGQLRKKLARINERLSACNVITKDSPYFSNIPLETDLDDEKGDFAFSNDPILHSIIKEKVLYKLAIIGVLGNNPMESIAYEDKYVHEMFNIFKSRLLEAESGNSNVSDEGNSDTSKENASKSPFSIFNSTRVGEVNFRGLCDVSNLDEYQAYYRMTLKELLSLANNHTKPGSGHCLSSIRLDKNTYFGYPLPMSWAPLIHSKYWTFLKERCDLKINADDGYSTITLHSGKTLTQPNDKDLSNARFYNFITDQPIISSFGILYYELEIEQVATEATSFKTLIAMNDPSVSSNSTLEVLAGFTKRFVTYDAMKSPSNSTNQSCTIDMEKIKHDVHHNESSEGFSSTDLNLFLNTRPGEFKGSYAVNFADSNFYNSIKGAEALGRAQISNMNRRLSTIGRAQQQELDSGKIDVGIPFRTRMVEDTPRHRVYKTDVVGCGVNFVNKTIFITLNGVLAKVIGEKEITSTHGGSNDLFEVPNSHDPTIEIYPMLGFKLNELERVLSVDSVSTAKITTNFGFKEFKFNIKSYVNHFRRENQKAICMSLLEKIRSSHSKSNESNDLSDTETALLHVNDDSQLLNKLIKGYLVHQGYIKTFNALNSDLTTSTSNTINGNENDEKDSILIASHAKNRQHIKTLMQSHQFDEVLKFLDQHYHHEFFDSTLGTDTVFKIKWLDYMISLKVYLDRRLKLHDNFEFEFKESEQEMLRKIITKRNSLLEEYKSEHLQDKVSQLSPLLIVRSKQDLDKLPKVKKIIGNHALHFQKTLASVNAVILKSAGFTNTSSLERIFNQVEQNVTSLIRLDRDDKFKLVNLEADYMGQNS</sequence>
<dbReference type="OrthoDB" id="25503at2759"/>
<proteinExistence type="predicted"/>
<dbReference type="AlphaFoldDB" id="A0A8X7TA06"/>
<evidence type="ECO:0000313" key="2">
    <source>
        <dbReference type="Proteomes" id="UP000590412"/>
    </source>
</evidence>
<dbReference type="Proteomes" id="UP000590412">
    <property type="component" value="Unassembled WGS sequence"/>
</dbReference>
<dbReference type="InterPro" id="IPR006594">
    <property type="entry name" value="LisH"/>
</dbReference>
<dbReference type="PROSITE" id="PS50896">
    <property type="entry name" value="LISH"/>
    <property type="match status" value="1"/>
</dbReference>
<dbReference type="Gene3D" id="2.60.120.920">
    <property type="match status" value="1"/>
</dbReference>
<name>A0A8X7TA06_CANPA</name>
<gene>
    <name evidence="1" type="ORF">FOB60_004256</name>
</gene>
<reference evidence="1" key="1">
    <citation type="submission" date="2020-03" db="EMBL/GenBank/DDBJ databases">
        <title>FDA dAtabase for Regulatory Grade micrObial Sequences (FDA-ARGOS): Supporting development and validation of Infectious Disease Dx tests.</title>
        <authorList>
            <person name="Campos J."/>
            <person name="Goldberg B."/>
            <person name="Tallon L."/>
            <person name="Sadzewicz L."/>
            <person name="Vavikolanu K."/>
            <person name="Mehta A."/>
            <person name="Aluvathingal J."/>
            <person name="Nadendla S."/>
            <person name="Nandy P."/>
            <person name="Geyer C."/>
            <person name="Yan Y."/>
            <person name="Sichtig H."/>
        </authorList>
    </citation>
    <scope>NUCLEOTIDE SEQUENCE [LARGE SCALE GENOMIC DNA]</scope>
    <source>
        <strain evidence="1">FDAARGOS_652</strain>
    </source>
</reference>
<comment type="caution">
    <text evidence="1">The sequence shown here is derived from an EMBL/GenBank/DDBJ whole genome shotgun (WGS) entry which is preliminary data.</text>
</comment>